<gene>
    <name evidence="1" type="ORF">GCM10023186_41310</name>
</gene>
<evidence type="ECO:0000313" key="1">
    <source>
        <dbReference type="EMBL" id="GAA4391721.1"/>
    </source>
</evidence>
<comment type="caution">
    <text evidence="1">The sequence shown here is derived from an EMBL/GenBank/DDBJ whole genome shotgun (WGS) entry which is preliminary data.</text>
</comment>
<dbReference type="Proteomes" id="UP001500454">
    <property type="component" value="Unassembled WGS sequence"/>
</dbReference>
<protein>
    <submittedName>
        <fullName evidence="1">Uncharacterized protein</fullName>
    </submittedName>
</protein>
<accession>A0ABP8JJH1</accession>
<name>A0ABP8JJH1_9BACT</name>
<evidence type="ECO:0000313" key="2">
    <source>
        <dbReference type="Proteomes" id="UP001500454"/>
    </source>
</evidence>
<dbReference type="EMBL" id="BAABHA010000015">
    <property type="protein sequence ID" value="GAA4391721.1"/>
    <property type="molecule type" value="Genomic_DNA"/>
</dbReference>
<sequence length="48" mass="5899">MSSEDKLRRHIRFLHTYHKRDKHLIKCLFKLLDKERQKNNLTGQTPSH</sequence>
<keyword evidence="2" id="KW-1185">Reference proteome</keyword>
<organism evidence="1 2">
    <name type="scientific">Hymenobacter koreensis</name>
    <dbReference type="NCBI Taxonomy" id="1084523"/>
    <lineage>
        <taxon>Bacteria</taxon>
        <taxon>Pseudomonadati</taxon>
        <taxon>Bacteroidota</taxon>
        <taxon>Cytophagia</taxon>
        <taxon>Cytophagales</taxon>
        <taxon>Hymenobacteraceae</taxon>
        <taxon>Hymenobacter</taxon>
    </lineage>
</organism>
<proteinExistence type="predicted"/>
<reference evidence="2" key="1">
    <citation type="journal article" date="2019" name="Int. J. Syst. Evol. Microbiol.">
        <title>The Global Catalogue of Microorganisms (GCM) 10K type strain sequencing project: providing services to taxonomists for standard genome sequencing and annotation.</title>
        <authorList>
            <consortium name="The Broad Institute Genomics Platform"/>
            <consortium name="The Broad Institute Genome Sequencing Center for Infectious Disease"/>
            <person name="Wu L."/>
            <person name="Ma J."/>
        </authorList>
    </citation>
    <scope>NUCLEOTIDE SEQUENCE [LARGE SCALE GENOMIC DNA]</scope>
    <source>
        <strain evidence="2">JCM 17924</strain>
    </source>
</reference>
<dbReference type="RefSeq" id="WP_345227323.1">
    <property type="nucleotide sequence ID" value="NZ_BAABHA010000015.1"/>
</dbReference>